<gene>
    <name evidence="3" type="ORF">AB433_16020</name>
</gene>
<dbReference type="KEGG" id="cna:AB433_16020"/>
<keyword evidence="2" id="KW-0732">Signal</keyword>
<evidence type="ECO:0000256" key="2">
    <source>
        <dbReference type="SAM" id="SignalP"/>
    </source>
</evidence>
<organism evidence="3 4">
    <name type="scientific">Croceicoccus naphthovorans</name>
    <dbReference type="NCBI Taxonomy" id="1348774"/>
    <lineage>
        <taxon>Bacteria</taxon>
        <taxon>Pseudomonadati</taxon>
        <taxon>Pseudomonadota</taxon>
        <taxon>Alphaproteobacteria</taxon>
        <taxon>Sphingomonadales</taxon>
        <taxon>Erythrobacteraceae</taxon>
        <taxon>Croceicoccus</taxon>
    </lineage>
</organism>
<proteinExistence type="predicted"/>
<feature type="region of interest" description="Disordered" evidence="1">
    <location>
        <begin position="27"/>
        <end position="48"/>
    </location>
</feature>
<feature type="signal peptide" evidence="2">
    <location>
        <begin position="1"/>
        <end position="20"/>
    </location>
</feature>
<evidence type="ECO:0000313" key="3">
    <source>
        <dbReference type="EMBL" id="AKM11136.1"/>
    </source>
</evidence>
<keyword evidence="4" id="KW-1185">Reference proteome</keyword>
<sequence length="141" mass="15172">MFMLRQIAALALIPFAAACASSSVPYSTTRPDTATAAPPPQNPQVTPQTSFRPARVMQMPGLDGVIGSDAGGLVRQFGTPRLDVWEGDARKLQFAGQACVLDVFLYPPAPGRTEQATWVEARRQTDGRDVDRAACVSALRR</sequence>
<dbReference type="PATRIC" id="fig|1348774.3.peg.3366"/>
<dbReference type="PROSITE" id="PS51257">
    <property type="entry name" value="PROKAR_LIPOPROTEIN"/>
    <property type="match status" value="1"/>
</dbReference>
<evidence type="ECO:0008006" key="5">
    <source>
        <dbReference type="Google" id="ProtNLM"/>
    </source>
</evidence>
<protein>
    <recommendedName>
        <fullName evidence="5">Lipoprotein</fullName>
    </recommendedName>
</protein>
<dbReference type="AlphaFoldDB" id="A0A0G3XKK1"/>
<dbReference type="STRING" id="1348774.AB433_16020"/>
<dbReference type="Proteomes" id="UP000035287">
    <property type="component" value="Chromosome"/>
</dbReference>
<dbReference type="EMBL" id="CP011770">
    <property type="protein sequence ID" value="AKM11136.1"/>
    <property type="molecule type" value="Genomic_DNA"/>
</dbReference>
<name>A0A0G3XKK1_9SPHN</name>
<accession>A0A0G3XKK1</accession>
<feature type="chain" id="PRO_5002562634" description="Lipoprotein" evidence="2">
    <location>
        <begin position="21"/>
        <end position="141"/>
    </location>
</feature>
<evidence type="ECO:0000256" key="1">
    <source>
        <dbReference type="SAM" id="MobiDB-lite"/>
    </source>
</evidence>
<reference evidence="3 4" key="1">
    <citation type="submission" date="2015-06" db="EMBL/GenBank/DDBJ databases">
        <authorList>
            <person name="Zeng Y."/>
            <person name="Huang Y."/>
        </authorList>
    </citation>
    <scope>NUCLEOTIDE SEQUENCE [LARGE SCALE GENOMIC DNA]</scope>
    <source>
        <strain evidence="3 4">PQ-2</strain>
    </source>
</reference>
<evidence type="ECO:0000313" key="4">
    <source>
        <dbReference type="Proteomes" id="UP000035287"/>
    </source>
</evidence>